<keyword evidence="7" id="KW-0456">Lyase</keyword>
<evidence type="ECO:0000313" key="7">
    <source>
        <dbReference type="EMBL" id="SER90074.1"/>
    </source>
</evidence>
<evidence type="ECO:0000256" key="4">
    <source>
        <dbReference type="PIRSR" id="PIRSR015582-1"/>
    </source>
</evidence>
<feature type="binding site" evidence="4">
    <location>
        <position position="69"/>
    </location>
    <ligand>
        <name>substrate</name>
    </ligand>
</feature>
<comment type="cofactor">
    <cofactor evidence="1">
        <name>Mg(2+)</name>
        <dbReference type="ChEBI" id="CHEBI:18420"/>
    </cofactor>
</comment>
<keyword evidence="8" id="KW-1185">Reference proteome</keyword>
<keyword evidence="3 5" id="KW-0460">Magnesium</keyword>
<protein>
    <submittedName>
        <fullName evidence="7">Citrate lyase subunit beta / citryl-CoA lyase/(S)-citramalyl-CoA lyase</fullName>
    </submittedName>
</protein>
<dbReference type="Gene3D" id="3.20.20.60">
    <property type="entry name" value="Phosphoenolpyruvate-binding domains"/>
    <property type="match status" value="1"/>
</dbReference>
<dbReference type="InterPro" id="IPR011206">
    <property type="entry name" value="Citrate_lyase_beta/mcl1/mcl2"/>
</dbReference>
<dbReference type="RefSeq" id="WP_089956915.1">
    <property type="nucleotide sequence ID" value="NZ_FOFR01000017.1"/>
</dbReference>
<keyword evidence="2 5" id="KW-0479">Metal-binding</keyword>
<dbReference type="InterPro" id="IPR040442">
    <property type="entry name" value="Pyrv_kinase-like_dom_sf"/>
</dbReference>
<feature type="binding site" evidence="5">
    <location>
        <position position="127"/>
    </location>
    <ligand>
        <name>Mg(2+)</name>
        <dbReference type="ChEBI" id="CHEBI:18420"/>
    </ligand>
</feature>
<accession>A0A1H9SZ55</accession>
<evidence type="ECO:0000256" key="2">
    <source>
        <dbReference type="ARBA" id="ARBA00022723"/>
    </source>
</evidence>
<dbReference type="PANTHER" id="PTHR32308">
    <property type="entry name" value="LYASE BETA SUBUNIT, PUTATIVE (AFU_ORTHOLOGUE AFUA_4G13030)-RELATED"/>
    <property type="match status" value="1"/>
</dbReference>
<dbReference type="AlphaFoldDB" id="A0A1H9SZ55"/>
<reference evidence="8" key="1">
    <citation type="submission" date="2016-10" db="EMBL/GenBank/DDBJ databases">
        <authorList>
            <person name="Varghese N."/>
            <person name="Submissions S."/>
        </authorList>
    </citation>
    <scope>NUCLEOTIDE SEQUENCE [LARGE SCALE GENOMIC DNA]</scope>
    <source>
        <strain evidence="8">CGMCC 4.3525</strain>
    </source>
</reference>
<organism evidence="7 8">
    <name type="scientific">Lentzea xinjiangensis</name>
    <dbReference type="NCBI Taxonomy" id="402600"/>
    <lineage>
        <taxon>Bacteria</taxon>
        <taxon>Bacillati</taxon>
        <taxon>Actinomycetota</taxon>
        <taxon>Actinomycetes</taxon>
        <taxon>Pseudonocardiales</taxon>
        <taxon>Pseudonocardiaceae</taxon>
        <taxon>Lentzea</taxon>
    </lineage>
</organism>
<dbReference type="GO" id="GO:0016829">
    <property type="term" value="F:lyase activity"/>
    <property type="evidence" value="ECO:0007669"/>
    <property type="project" value="UniProtKB-KW"/>
</dbReference>
<feature type="binding site" evidence="4">
    <location>
        <position position="127"/>
    </location>
    <ligand>
        <name>substrate</name>
    </ligand>
</feature>
<name>A0A1H9SZ55_9PSEU</name>
<dbReference type="GO" id="GO:0006107">
    <property type="term" value="P:oxaloacetate metabolic process"/>
    <property type="evidence" value="ECO:0007669"/>
    <property type="project" value="TreeGrafter"/>
</dbReference>
<dbReference type="PIRSF" id="PIRSF015582">
    <property type="entry name" value="Cit_lyase_B"/>
    <property type="match status" value="1"/>
</dbReference>
<dbReference type="OrthoDB" id="5172636at2"/>
<gene>
    <name evidence="7" type="ORF">SAMN05216188_11760</name>
</gene>
<dbReference type="STRING" id="402600.SAMN05216188_11760"/>
<dbReference type="Pfam" id="PF03328">
    <property type="entry name" value="HpcH_HpaI"/>
    <property type="match status" value="1"/>
</dbReference>
<evidence type="ECO:0000313" key="8">
    <source>
        <dbReference type="Proteomes" id="UP000199352"/>
    </source>
</evidence>
<dbReference type="PANTHER" id="PTHR32308:SF0">
    <property type="entry name" value="HPCH_HPAI ALDOLASE_CITRATE LYASE DOMAIN-CONTAINING PROTEIN"/>
    <property type="match status" value="1"/>
</dbReference>
<sequence length="295" mass="31634">MRYTKHFRSMLFTPATAVDRYRRCHQSSADICVVDLEDSVAAADKEIARRDAAMFFSAPSAAARRCAVRVNAVTEPDGLRDLVALLDYEVRPNIVVVPKAESARDVEIVEQVLGGGRADLEICAVIETPRGLENALSIAEASESLRALIFGAADYSFAVGARRTWECLLSARARVVNSARAANIEAVDSPVFEFADLDALRWEAPLSKDLGFSGKAAIHPGQVPVINDAFSPDADVLALAQRIVTAGKANGRAVTSVDGVMAGRPFFDAAQRLLDEFEPPAESASRSAGKGEAWA</sequence>
<feature type="domain" description="HpcH/HpaI aldolase/citrate lyase" evidence="6">
    <location>
        <begin position="8"/>
        <end position="220"/>
    </location>
</feature>
<dbReference type="EMBL" id="FOFR01000017">
    <property type="protein sequence ID" value="SER90074.1"/>
    <property type="molecule type" value="Genomic_DNA"/>
</dbReference>
<dbReference type="Proteomes" id="UP000199352">
    <property type="component" value="Unassembled WGS sequence"/>
</dbReference>
<evidence type="ECO:0000256" key="3">
    <source>
        <dbReference type="ARBA" id="ARBA00022842"/>
    </source>
</evidence>
<proteinExistence type="predicted"/>
<evidence type="ECO:0000256" key="5">
    <source>
        <dbReference type="PIRSR" id="PIRSR015582-2"/>
    </source>
</evidence>
<evidence type="ECO:0000259" key="6">
    <source>
        <dbReference type="Pfam" id="PF03328"/>
    </source>
</evidence>
<feature type="binding site" evidence="5">
    <location>
        <position position="154"/>
    </location>
    <ligand>
        <name>Mg(2+)</name>
        <dbReference type="ChEBI" id="CHEBI:18420"/>
    </ligand>
</feature>
<dbReference type="InterPro" id="IPR015813">
    <property type="entry name" value="Pyrv/PenolPyrv_kinase-like_dom"/>
</dbReference>
<dbReference type="SUPFAM" id="SSF51621">
    <property type="entry name" value="Phosphoenolpyruvate/pyruvate domain"/>
    <property type="match status" value="1"/>
</dbReference>
<dbReference type="InterPro" id="IPR005000">
    <property type="entry name" value="Aldolase/citrate-lyase_domain"/>
</dbReference>
<dbReference type="GO" id="GO:0000287">
    <property type="term" value="F:magnesium ion binding"/>
    <property type="evidence" value="ECO:0007669"/>
    <property type="project" value="TreeGrafter"/>
</dbReference>
<evidence type="ECO:0000256" key="1">
    <source>
        <dbReference type="ARBA" id="ARBA00001946"/>
    </source>
</evidence>